<evidence type="ECO:0000313" key="2">
    <source>
        <dbReference type="Proteomes" id="UP000030669"/>
    </source>
</evidence>
<sequence>ILLVSLDKEEFLDSMYKTLFKKLRTKANVSSVETSSATESALAARKYAAVLLTDGGLAQPKHRRTAQSLAEYARTGGTVIAGLHWATFTNLSYNNEFWRDAWGLPWKAGSYHRTTFALNFSSTAAQVRDCYTVSRGFSMKALHLKGIRPEEGMYYPSDDARLQSLVFPAEPIQDHDESPVV</sequence>
<dbReference type="eggNOG" id="ENOG502SF7G">
    <property type="taxonomic scope" value="Eukaryota"/>
</dbReference>
<feature type="non-terminal residue" evidence="1">
    <location>
        <position position="181"/>
    </location>
</feature>
<proteinExistence type="predicted"/>
<dbReference type="Proteomes" id="UP000030669">
    <property type="component" value="Unassembled WGS sequence"/>
</dbReference>
<dbReference type="InterPro" id="IPR029062">
    <property type="entry name" value="Class_I_gatase-like"/>
</dbReference>
<dbReference type="HOGENOM" id="CLU_074847_0_0_1"/>
<dbReference type="KEGG" id="gtr:GLOTRDRAFT_26413"/>
<gene>
    <name evidence="1" type="ORF">GLOTRDRAFT_26413</name>
</gene>
<reference evidence="1 2" key="1">
    <citation type="journal article" date="2012" name="Science">
        <title>The Paleozoic origin of enzymatic lignin decomposition reconstructed from 31 fungal genomes.</title>
        <authorList>
            <person name="Floudas D."/>
            <person name="Binder M."/>
            <person name="Riley R."/>
            <person name="Barry K."/>
            <person name="Blanchette R.A."/>
            <person name="Henrissat B."/>
            <person name="Martinez A.T."/>
            <person name="Otillar R."/>
            <person name="Spatafora J.W."/>
            <person name="Yadav J.S."/>
            <person name="Aerts A."/>
            <person name="Benoit I."/>
            <person name="Boyd A."/>
            <person name="Carlson A."/>
            <person name="Copeland A."/>
            <person name="Coutinho P.M."/>
            <person name="de Vries R.P."/>
            <person name="Ferreira P."/>
            <person name="Findley K."/>
            <person name="Foster B."/>
            <person name="Gaskell J."/>
            <person name="Glotzer D."/>
            <person name="Gorecki P."/>
            <person name="Heitman J."/>
            <person name="Hesse C."/>
            <person name="Hori C."/>
            <person name="Igarashi K."/>
            <person name="Jurgens J.A."/>
            <person name="Kallen N."/>
            <person name="Kersten P."/>
            <person name="Kohler A."/>
            <person name="Kuees U."/>
            <person name="Kumar T.K.A."/>
            <person name="Kuo A."/>
            <person name="LaButti K."/>
            <person name="Larrondo L.F."/>
            <person name="Lindquist E."/>
            <person name="Ling A."/>
            <person name="Lombard V."/>
            <person name="Lucas S."/>
            <person name="Lundell T."/>
            <person name="Martin R."/>
            <person name="McLaughlin D.J."/>
            <person name="Morgenstern I."/>
            <person name="Morin E."/>
            <person name="Murat C."/>
            <person name="Nagy L.G."/>
            <person name="Nolan M."/>
            <person name="Ohm R.A."/>
            <person name="Patyshakuliyeva A."/>
            <person name="Rokas A."/>
            <person name="Ruiz-Duenas F.J."/>
            <person name="Sabat G."/>
            <person name="Salamov A."/>
            <person name="Samejima M."/>
            <person name="Schmutz J."/>
            <person name="Slot J.C."/>
            <person name="St John F."/>
            <person name="Stenlid J."/>
            <person name="Sun H."/>
            <person name="Sun S."/>
            <person name="Syed K."/>
            <person name="Tsang A."/>
            <person name="Wiebenga A."/>
            <person name="Young D."/>
            <person name="Pisabarro A."/>
            <person name="Eastwood D.C."/>
            <person name="Martin F."/>
            <person name="Cullen D."/>
            <person name="Grigoriev I.V."/>
            <person name="Hibbett D.S."/>
        </authorList>
    </citation>
    <scope>NUCLEOTIDE SEQUENCE [LARGE SCALE GENOMIC DNA]</scope>
    <source>
        <strain evidence="1 2">ATCC 11539</strain>
    </source>
</reference>
<name>S7QGI1_GLOTA</name>
<dbReference type="GeneID" id="19305192"/>
<dbReference type="RefSeq" id="XP_007862813.1">
    <property type="nucleotide sequence ID" value="XM_007864622.1"/>
</dbReference>
<protein>
    <recommendedName>
        <fullName evidence="3">ThuA-like domain-containing protein</fullName>
    </recommendedName>
</protein>
<accession>S7QGI1</accession>
<evidence type="ECO:0008006" key="3">
    <source>
        <dbReference type="Google" id="ProtNLM"/>
    </source>
</evidence>
<keyword evidence="2" id="KW-1185">Reference proteome</keyword>
<dbReference type="OrthoDB" id="245563at2759"/>
<dbReference type="EMBL" id="KB469298">
    <property type="protein sequence ID" value="EPQ58293.1"/>
    <property type="molecule type" value="Genomic_DNA"/>
</dbReference>
<evidence type="ECO:0000313" key="1">
    <source>
        <dbReference type="EMBL" id="EPQ58293.1"/>
    </source>
</evidence>
<dbReference type="Gene3D" id="3.40.50.880">
    <property type="match status" value="1"/>
</dbReference>
<dbReference type="AlphaFoldDB" id="S7QGI1"/>
<feature type="non-terminal residue" evidence="1">
    <location>
        <position position="1"/>
    </location>
</feature>
<dbReference type="OMA" id="HYVEQGG"/>
<dbReference type="STRING" id="670483.S7QGI1"/>
<organism evidence="1 2">
    <name type="scientific">Gloeophyllum trabeum (strain ATCC 11539 / FP-39264 / Madison 617)</name>
    <name type="common">Brown rot fungus</name>
    <dbReference type="NCBI Taxonomy" id="670483"/>
    <lineage>
        <taxon>Eukaryota</taxon>
        <taxon>Fungi</taxon>
        <taxon>Dikarya</taxon>
        <taxon>Basidiomycota</taxon>
        <taxon>Agaricomycotina</taxon>
        <taxon>Agaricomycetes</taxon>
        <taxon>Gloeophyllales</taxon>
        <taxon>Gloeophyllaceae</taxon>
        <taxon>Gloeophyllum</taxon>
    </lineage>
</organism>